<dbReference type="Gene3D" id="2.170.130.10">
    <property type="entry name" value="TonB-dependent receptor, plug domain"/>
    <property type="match status" value="1"/>
</dbReference>
<dbReference type="InterPro" id="IPR008969">
    <property type="entry name" value="CarboxyPept-like_regulatory"/>
</dbReference>
<dbReference type="InterPro" id="IPR041700">
    <property type="entry name" value="OMP_b-brl_3"/>
</dbReference>
<dbReference type="Pfam" id="PF13715">
    <property type="entry name" value="CarbopepD_reg_2"/>
    <property type="match status" value="1"/>
</dbReference>
<dbReference type="PANTHER" id="PTHR40980">
    <property type="entry name" value="PLUG DOMAIN-CONTAINING PROTEIN"/>
    <property type="match status" value="1"/>
</dbReference>
<evidence type="ECO:0008006" key="7">
    <source>
        <dbReference type="Google" id="ProtNLM"/>
    </source>
</evidence>
<dbReference type="InterPro" id="IPR012910">
    <property type="entry name" value="Plug_dom"/>
</dbReference>
<dbReference type="PANTHER" id="PTHR40980:SF4">
    <property type="entry name" value="TONB-DEPENDENT RECEPTOR-LIKE BETA-BARREL DOMAIN-CONTAINING PROTEIN"/>
    <property type="match status" value="1"/>
</dbReference>
<evidence type="ECO:0000256" key="2">
    <source>
        <dbReference type="ARBA" id="ARBA00023136"/>
    </source>
</evidence>
<gene>
    <name evidence="6" type="ORF">SDC9_42455</name>
</gene>
<dbReference type="Pfam" id="PF14905">
    <property type="entry name" value="OMP_b-brl_3"/>
    <property type="match status" value="1"/>
</dbReference>
<dbReference type="EMBL" id="VSSQ01000503">
    <property type="protein sequence ID" value="MPL96280.1"/>
    <property type="molecule type" value="Genomic_DNA"/>
</dbReference>
<accession>A0A644VYR3</accession>
<name>A0A644VYR3_9ZZZZ</name>
<dbReference type="SUPFAM" id="SSF56935">
    <property type="entry name" value="Porins"/>
    <property type="match status" value="1"/>
</dbReference>
<comment type="caution">
    <text evidence="6">The sequence shown here is derived from an EMBL/GenBank/DDBJ whole genome shotgun (WGS) entry which is preliminary data.</text>
</comment>
<evidence type="ECO:0000313" key="6">
    <source>
        <dbReference type="EMBL" id="MPL96280.1"/>
    </source>
</evidence>
<proteinExistence type="predicted"/>
<keyword evidence="3" id="KW-0998">Cell outer membrane</keyword>
<sequence>MLLIQVLAFGQKSGSISGKVLDSENNIVEFVNVFLTSVNDSSTIVNGTVTDNTGSFVLTNVPLGKYFIQFRFIGFVNLQQTVLLDDANKNIELGTIIMKQDAIALNSVEIKAFRNLIQKTDEGIVVNASENLTQIGGTAADLMKNMPGVQVDMEGNLTMRGKTPLIMINGRVSGIGGVDRVTNLEQIPASTIERIEIITNPSAKYDADAESGIINIVLKNNTNLGTNGAAALGGGLGARYRLNGSFLINKNTNKWDLGLAYDNWFTTRTRTVNKQRTQYDSQDAYYLSQPREDERTIQTQTARFNVGYTPNAKNSFKLEGIWLFEGQDNHETIVSTTESSMHDFTSRNSRYSNEIRRFHTGELLFNYTRNFNQKRVLSIDASSAIEYNKENTDISTQNLTEQNTNIGNPFLQKTHFYEDANLTNLTVNYLHPVKEKGIIETGYKTTLRFINDDYLRSNQQNGDFTTDLSHTDIFKFNEQIHALYLQYTGWTGTEQEPKLKYQFGIRPEQVWNTGDNVQTPYNFSNNYFQLYPSASLMYYTTKRNSVKLAYSKRINRPSIGDYSPFIDITDSLNVWSGNPDIQPEISHAFGITYNHEFKKASLSTSLFYRLTNNSIFPYTTIDISGVSTTRPENFGNSSTYGAEAVFTYKPFNFWTINLDASLYEQRIEQNAQLQNTLKNQLTGYAKFINNLDLWKNGRLQITANYTSPVVIPQGIKKEIYFVDLGFQQKILNGQGRLALTITDIFDTQRSESSVSGSNFEYTHYRKVDTRAVMLIFAYTFKSEFKEKLLENKFKNE</sequence>
<organism evidence="6">
    <name type="scientific">bioreactor metagenome</name>
    <dbReference type="NCBI Taxonomy" id="1076179"/>
    <lineage>
        <taxon>unclassified sequences</taxon>
        <taxon>metagenomes</taxon>
        <taxon>ecological metagenomes</taxon>
    </lineage>
</organism>
<keyword evidence="2" id="KW-0472">Membrane</keyword>
<dbReference type="Pfam" id="PF07715">
    <property type="entry name" value="Plug"/>
    <property type="match status" value="1"/>
</dbReference>
<comment type="subcellular location">
    <subcellularLocation>
        <location evidence="1">Cell outer membrane</location>
    </subcellularLocation>
</comment>
<evidence type="ECO:0000256" key="3">
    <source>
        <dbReference type="ARBA" id="ARBA00023237"/>
    </source>
</evidence>
<reference evidence="6" key="1">
    <citation type="submission" date="2019-08" db="EMBL/GenBank/DDBJ databases">
        <authorList>
            <person name="Kucharzyk K."/>
            <person name="Murdoch R.W."/>
            <person name="Higgins S."/>
            <person name="Loffler F."/>
        </authorList>
    </citation>
    <scope>NUCLEOTIDE SEQUENCE</scope>
</reference>
<protein>
    <recommendedName>
        <fullName evidence="7">Outer membrane protein beta-barrel domain-containing protein</fullName>
    </recommendedName>
</protein>
<dbReference type="Gene3D" id="2.40.170.20">
    <property type="entry name" value="TonB-dependent receptor, beta-barrel domain"/>
    <property type="match status" value="1"/>
</dbReference>
<feature type="domain" description="Outer membrane protein beta-barrel" evidence="5">
    <location>
        <begin position="370"/>
        <end position="778"/>
    </location>
</feature>
<dbReference type="InterPro" id="IPR036942">
    <property type="entry name" value="Beta-barrel_TonB_sf"/>
</dbReference>
<dbReference type="Gene3D" id="2.60.40.1120">
    <property type="entry name" value="Carboxypeptidase-like, regulatory domain"/>
    <property type="match status" value="1"/>
</dbReference>
<dbReference type="InterPro" id="IPR037066">
    <property type="entry name" value="Plug_dom_sf"/>
</dbReference>
<evidence type="ECO:0000259" key="5">
    <source>
        <dbReference type="Pfam" id="PF14905"/>
    </source>
</evidence>
<dbReference type="SUPFAM" id="SSF49464">
    <property type="entry name" value="Carboxypeptidase regulatory domain-like"/>
    <property type="match status" value="1"/>
</dbReference>
<dbReference type="AlphaFoldDB" id="A0A644VYR3"/>
<dbReference type="GO" id="GO:0009279">
    <property type="term" value="C:cell outer membrane"/>
    <property type="evidence" value="ECO:0007669"/>
    <property type="project" value="UniProtKB-SubCell"/>
</dbReference>
<feature type="domain" description="TonB-dependent receptor plug" evidence="4">
    <location>
        <begin position="126"/>
        <end position="212"/>
    </location>
</feature>
<evidence type="ECO:0000256" key="1">
    <source>
        <dbReference type="ARBA" id="ARBA00004442"/>
    </source>
</evidence>
<evidence type="ECO:0000259" key="4">
    <source>
        <dbReference type="Pfam" id="PF07715"/>
    </source>
</evidence>